<dbReference type="EMBL" id="JACCHP010000003">
    <property type="protein sequence ID" value="MBH5397195.1"/>
    <property type="molecule type" value="Genomic_DNA"/>
</dbReference>
<gene>
    <name evidence="1" type="ORF">HZZ13_05225</name>
</gene>
<dbReference type="Proteomes" id="UP000807370">
    <property type="component" value="Unassembled WGS sequence"/>
</dbReference>
<organism evidence="1 2">
    <name type="scientific">Bradyrhizobium agreste</name>
    <dbReference type="NCBI Taxonomy" id="2751811"/>
    <lineage>
        <taxon>Bacteria</taxon>
        <taxon>Pseudomonadati</taxon>
        <taxon>Pseudomonadota</taxon>
        <taxon>Alphaproteobacteria</taxon>
        <taxon>Hyphomicrobiales</taxon>
        <taxon>Nitrobacteraceae</taxon>
        <taxon>Bradyrhizobium</taxon>
    </lineage>
</organism>
<evidence type="ECO:0008006" key="3">
    <source>
        <dbReference type="Google" id="ProtNLM"/>
    </source>
</evidence>
<keyword evidence="2" id="KW-1185">Reference proteome</keyword>
<evidence type="ECO:0000313" key="2">
    <source>
        <dbReference type="Proteomes" id="UP000807370"/>
    </source>
</evidence>
<comment type="caution">
    <text evidence="1">The sequence shown here is derived from an EMBL/GenBank/DDBJ whole genome shotgun (WGS) entry which is preliminary data.</text>
</comment>
<sequence>MKNLTQFGEDLRLQLFRLQASLDNINRLFAGDANANDAELAARLEGMHALTKEFSERAAKLRDTLQAGIERDTALAPETLSNWIAKRQTAQLHARADMIEQLAGVAAELATLSALEAERITITAIIARRQAVAVQVQRDL</sequence>
<reference evidence="1 2" key="1">
    <citation type="submission" date="2020-07" db="EMBL/GenBank/DDBJ databases">
        <title>Bradyrhizobium diversity isolated from nodules of indigenous legumes of Western Australia.</title>
        <authorList>
            <person name="Klepa M.S."/>
        </authorList>
    </citation>
    <scope>NUCLEOTIDE SEQUENCE [LARGE SCALE GENOMIC DNA]</scope>
    <source>
        <strain evidence="1 2">CNPSo 4010</strain>
    </source>
</reference>
<proteinExistence type="predicted"/>
<protein>
    <recommendedName>
        <fullName evidence="3">DUF2383 domain-containing protein</fullName>
    </recommendedName>
</protein>
<accession>A0ABS0PJC2</accession>
<evidence type="ECO:0000313" key="1">
    <source>
        <dbReference type="EMBL" id="MBH5397195.1"/>
    </source>
</evidence>
<dbReference type="RefSeq" id="WP_197958592.1">
    <property type="nucleotide sequence ID" value="NZ_JACCHP010000003.1"/>
</dbReference>
<name>A0ABS0PJC2_9BRAD</name>